<dbReference type="EMBL" id="JAPQKR010000015">
    <property type="protein sequence ID" value="KAJ5195429.1"/>
    <property type="molecule type" value="Genomic_DNA"/>
</dbReference>
<protein>
    <recommendedName>
        <fullName evidence="3">Peptidase M12A domain-containing protein</fullName>
    </recommendedName>
</protein>
<dbReference type="GeneID" id="83183230"/>
<dbReference type="OrthoDB" id="291007at2759"/>
<dbReference type="InterPro" id="IPR024079">
    <property type="entry name" value="MetalloPept_cat_dom_sf"/>
</dbReference>
<reference evidence="1" key="1">
    <citation type="submission" date="2022-12" db="EMBL/GenBank/DDBJ databases">
        <authorList>
            <person name="Petersen C."/>
        </authorList>
    </citation>
    <scope>NUCLEOTIDE SEQUENCE</scope>
    <source>
        <strain evidence="1">IBT 15544</strain>
    </source>
</reference>
<accession>A0A9W9MB74</accession>
<dbReference type="Gene3D" id="3.40.390.10">
    <property type="entry name" value="Collagenase (Catalytic Domain)"/>
    <property type="match status" value="1"/>
</dbReference>
<keyword evidence="2" id="KW-1185">Reference proteome</keyword>
<evidence type="ECO:0000313" key="2">
    <source>
        <dbReference type="Proteomes" id="UP001150904"/>
    </source>
</evidence>
<dbReference type="Proteomes" id="UP001150904">
    <property type="component" value="Unassembled WGS sequence"/>
</dbReference>
<gene>
    <name evidence="1" type="ORF">N7498_008867</name>
</gene>
<dbReference type="RefSeq" id="XP_058305917.1">
    <property type="nucleotide sequence ID" value="XM_058455929.1"/>
</dbReference>
<dbReference type="AlphaFoldDB" id="A0A9W9MB74"/>
<dbReference type="GO" id="GO:0008237">
    <property type="term" value="F:metallopeptidase activity"/>
    <property type="evidence" value="ECO:0007669"/>
    <property type="project" value="InterPro"/>
</dbReference>
<organism evidence="1 2">
    <name type="scientific">Penicillium cinerascens</name>
    <dbReference type="NCBI Taxonomy" id="70096"/>
    <lineage>
        <taxon>Eukaryota</taxon>
        <taxon>Fungi</taxon>
        <taxon>Dikarya</taxon>
        <taxon>Ascomycota</taxon>
        <taxon>Pezizomycotina</taxon>
        <taxon>Eurotiomycetes</taxon>
        <taxon>Eurotiomycetidae</taxon>
        <taxon>Eurotiales</taxon>
        <taxon>Aspergillaceae</taxon>
        <taxon>Penicillium</taxon>
    </lineage>
</organism>
<name>A0A9W9MB74_9EURO</name>
<proteinExistence type="predicted"/>
<comment type="caution">
    <text evidence="1">The sequence shown here is derived from an EMBL/GenBank/DDBJ whole genome shotgun (WGS) entry which is preliminary data.</text>
</comment>
<dbReference type="SUPFAM" id="SSF55486">
    <property type="entry name" value="Metalloproteases ('zincins'), catalytic domain"/>
    <property type="match status" value="1"/>
</dbReference>
<evidence type="ECO:0000313" key="1">
    <source>
        <dbReference type="EMBL" id="KAJ5195429.1"/>
    </source>
</evidence>
<evidence type="ECO:0008006" key="3">
    <source>
        <dbReference type="Google" id="ProtNLM"/>
    </source>
</evidence>
<sequence>MEQGKDAYCNIANRLDYLLIKYNSNGDLVTTPGYSAIGRFGSTTNLDPSDSIGCGNAVANIAHELGHAWGLLHEHQRTGLWTSEYGGNGATNMFTFLCENMADYEEIEAQRQAEGKSMNLPCRYENIALAAGFSAYNLLPDRSGHDMGPASEVDWDSIMIYGSIAGSKTVNGQRLNTLVKASDGSTFGYNQVPSEGDIQAMYWLYDRVLTKPLKSTPVPFWKSASKWKGIFNHKNQNDNCS</sequence>
<reference evidence="1" key="2">
    <citation type="journal article" date="2023" name="IMA Fungus">
        <title>Comparative genomic study of the Penicillium genus elucidates a diverse pangenome and 15 lateral gene transfer events.</title>
        <authorList>
            <person name="Petersen C."/>
            <person name="Sorensen T."/>
            <person name="Nielsen M.R."/>
            <person name="Sondergaard T.E."/>
            <person name="Sorensen J.L."/>
            <person name="Fitzpatrick D.A."/>
            <person name="Frisvad J.C."/>
            <person name="Nielsen K.L."/>
        </authorList>
    </citation>
    <scope>NUCLEOTIDE SEQUENCE</scope>
    <source>
        <strain evidence="1">IBT 15544</strain>
    </source>
</reference>